<evidence type="ECO:0000313" key="3">
    <source>
        <dbReference type="Proteomes" id="UP000017836"/>
    </source>
</evidence>
<name>W1NEI0_AMBTC</name>
<feature type="region of interest" description="Disordered" evidence="1">
    <location>
        <begin position="23"/>
        <end position="54"/>
    </location>
</feature>
<organism evidence="2 3">
    <name type="scientific">Amborella trichopoda</name>
    <dbReference type="NCBI Taxonomy" id="13333"/>
    <lineage>
        <taxon>Eukaryota</taxon>
        <taxon>Viridiplantae</taxon>
        <taxon>Streptophyta</taxon>
        <taxon>Embryophyta</taxon>
        <taxon>Tracheophyta</taxon>
        <taxon>Spermatophyta</taxon>
        <taxon>Magnoliopsida</taxon>
        <taxon>Amborellales</taxon>
        <taxon>Amborellaceae</taxon>
        <taxon>Amborella</taxon>
    </lineage>
</organism>
<protein>
    <submittedName>
        <fullName evidence="2">Uncharacterized protein</fullName>
    </submittedName>
</protein>
<evidence type="ECO:0000256" key="1">
    <source>
        <dbReference type="SAM" id="MobiDB-lite"/>
    </source>
</evidence>
<dbReference type="Proteomes" id="UP000017836">
    <property type="component" value="Unassembled WGS sequence"/>
</dbReference>
<dbReference type="Gramene" id="ERM93826">
    <property type="protein sequence ID" value="ERM93826"/>
    <property type="gene ID" value="AMTR_s00138p00051850"/>
</dbReference>
<reference evidence="3" key="1">
    <citation type="journal article" date="2013" name="Science">
        <title>The Amborella genome and the evolution of flowering plants.</title>
        <authorList>
            <consortium name="Amborella Genome Project"/>
        </authorList>
    </citation>
    <scope>NUCLEOTIDE SEQUENCE [LARGE SCALE GENOMIC DNA]</scope>
</reference>
<dbReference type="AlphaFoldDB" id="W1NEI0"/>
<dbReference type="HOGENOM" id="CLU_1463213_0_0_1"/>
<accession>W1NEI0</accession>
<keyword evidence="3" id="KW-1185">Reference proteome</keyword>
<gene>
    <name evidence="2" type="ORF">AMTR_s00138p00051850</name>
</gene>
<evidence type="ECO:0000313" key="2">
    <source>
        <dbReference type="EMBL" id="ERM93826.1"/>
    </source>
</evidence>
<sequence>MAVVAKPLWNSATGNQLEMSTLESLDEEDKRQAVPVSSTEGLKRGAQDKVHRQLNQTNTALNTIDQKLGKNLAEQVENLEVPQTGLGLVSQFANSMISQKPLTVEEQTSGSHAQRSIGEYEVAIGLPFPTTMQVKCHERLTARQLVLRQLGIKTKDNAIPKKITQGGKSRLFKESLKVLNQCLPI</sequence>
<dbReference type="EMBL" id="KI397561">
    <property type="protein sequence ID" value="ERM93826.1"/>
    <property type="molecule type" value="Genomic_DNA"/>
</dbReference>
<proteinExistence type="predicted"/>
<feature type="compositionally biased region" description="Basic and acidic residues" evidence="1">
    <location>
        <begin position="41"/>
        <end position="51"/>
    </location>
</feature>